<gene>
    <name evidence="2" type="ORF">GDO54_017896</name>
</gene>
<keyword evidence="3" id="KW-1185">Reference proteome</keyword>
<accession>A0AAV3AGW8</accession>
<feature type="compositionally biased region" description="Polar residues" evidence="1">
    <location>
        <begin position="1"/>
        <end position="10"/>
    </location>
</feature>
<evidence type="ECO:0000313" key="3">
    <source>
        <dbReference type="Proteomes" id="UP001181693"/>
    </source>
</evidence>
<organism evidence="2 3">
    <name type="scientific">Pyxicephalus adspersus</name>
    <name type="common">African bullfrog</name>
    <dbReference type="NCBI Taxonomy" id="30357"/>
    <lineage>
        <taxon>Eukaryota</taxon>
        <taxon>Metazoa</taxon>
        <taxon>Chordata</taxon>
        <taxon>Craniata</taxon>
        <taxon>Vertebrata</taxon>
        <taxon>Euteleostomi</taxon>
        <taxon>Amphibia</taxon>
        <taxon>Batrachia</taxon>
        <taxon>Anura</taxon>
        <taxon>Neobatrachia</taxon>
        <taxon>Ranoidea</taxon>
        <taxon>Pyxicephalidae</taxon>
        <taxon>Pyxicephalinae</taxon>
        <taxon>Pyxicephalus</taxon>
    </lineage>
</organism>
<dbReference type="EMBL" id="DYDO01000007">
    <property type="protein sequence ID" value="DBA21218.1"/>
    <property type="molecule type" value="Genomic_DNA"/>
</dbReference>
<feature type="compositionally biased region" description="Basic residues" evidence="1">
    <location>
        <begin position="69"/>
        <end position="79"/>
    </location>
</feature>
<feature type="compositionally biased region" description="Polar residues" evidence="1">
    <location>
        <begin position="51"/>
        <end position="66"/>
    </location>
</feature>
<reference evidence="2" key="1">
    <citation type="thesis" date="2020" institute="ProQuest LLC" country="789 East Eisenhower Parkway, Ann Arbor, MI, USA">
        <title>Comparative Genomics and Chromosome Evolution.</title>
        <authorList>
            <person name="Mudd A.B."/>
        </authorList>
    </citation>
    <scope>NUCLEOTIDE SEQUENCE</scope>
    <source>
        <strain evidence="2">1538</strain>
        <tissue evidence="2">Blood</tissue>
    </source>
</reference>
<dbReference type="Proteomes" id="UP001181693">
    <property type="component" value="Unassembled WGS sequence"/>
</dbReference>
<feature type="compositionally biased region" description="Basic residues" evidence="1">
    <location>
        <begin position="34"/>
        <end position="43"/>
    </location>
</feature>
<name>A0AAV3AGW8_PYXAD</name>
<proteinExistence type="predicted"/>
<dbReference type="AlphaFoldDB" id="A0AAV3AGW8"/>
<feature type="region of interest" description="Disordered" evidence="1">
    <location>
        <begin position="1"/>
        <end position="79"/>
    </location>
</feature>
<evidence type="ECO:0000313" key="2">
    <source>
        <dbReference type="EMBL" id="DBA21218.1"/>
    </source>
</evidence>
<comment type="caution">
    <text evidence="2">The sequence shown here is derived from an EMBL/GenBank/DDBJ whole genome shotgun (WGS) entry which is preliminary data.</text>
</comment>
<sequence length="79" mass="9272">MPQTFPQSQHMKLLEGPLSFSPRKNPRMAGPLKRPGRPTKKQGKPTLFRADQQSDWTPQMSIIRGSQRQQKKEKFRQRK</sequence>
<protein>
    <submittedName>
        <fullName evidence="2">Uncharacterized protein</fullName>
    </submittedName>
</protein>
<evidence type="ECO:0000256" key="1">
    <source>
        <dbReference type="SAM" id="MobiDB-lite"/>
    </source>
</evidence>